<evidence type="ECO:0008006" key="3">
    <source>
        <dbReference type="Google" id="ProtNLM"/>
    </source>
</evidence>
<evidence type="ECO:0000313" key="1">
    <source>
        <dbReference type="EMBL" id="TKG26881.1"/>
    </source>
</evidence>
<dbReference type="EMBL" id="SYVV01000064">
    <property type="protein sequence ID" value="TKG26881.1"/>
    <property type="molecule type" value="Genomic_DNA"/>
</dbReference>
<name>A0AB38NJA3_9VIBR</name>
<dbReference type="Proteomes" id="UP000308018">
    <property type="component" value="Unassembled WGS sequence"/>
</dbReference>
<accession>A0AB38NJA3</accession>
<evidence type="ECO:0000313" key="2">
    <source>
        <dbReference type="Proteomes" id="UP000308018"/>
    </source>
</evidence>
<protein>
    <recommendedName>
        <fullName evidence="3">Mobile element protein</fullName>
    </recommendedName>
</protein>
<sequence length="71" mass="7880">MGSPTKSKTPGKTPKVSLRTPEHLGWLICPDYTCISLRAKQVEVSFKTKTCVEISAPDLTQTNTGSWRRCL</sequence>
<gene>
    <name evidence="1" type="ORF">FC057_24145</name>
</gene>
<comment type="caution">
    <text evidence="1">The sequence shown here is derived from an EMBL/GenBank/DDBJ whole genome shotgun (WGS) entry which is preliminary data.</text>
</comment>
<organism evidence="1 2">
    <name type="scientific">Vibrio tasmaniensis</name>
    <dbReference type="NCBI Taxonomy" id="212663"/>
    <lineage>
        <taxon>Bacteria</taxon>
        <taxon>Pseudomonadati</taxon>
        <taxon>Pseudomonadota</taxon>
        <taxon>Gammaproteobacteria</taxon>
        <taxon>Vibrionales</taxon>
        <taxon>Vibrionaceae</taxon>
        <taxon>Vibrio</taxon>
    </lineage>
</organism>
<reference evidence="1 2" key="1">
    <citation type="submission" date="2019-04" db="EMBL/GenBank/DDBJ databases">
        <title>A reverse ecology approach based on a biological definition of microbial populations.</title>
        <authorList>
            <person name="Arevalo P."/>
            <person name="Vaninsberghe D."/>
            <person name="Elsherbini J."/>
            <person name="Gore J."/>
            <person name="Polz M."/>
        </authorList>
    </citation>
    <scope>NUCLEOTIDE SEQUENCE [LARGE SCALE GENOMIC DNA]</scope>
    <source>
        <strain evidence="1 2">10N.222.45.A8</strain>
    </source>
</reference>
<proteinExistence type="predicted"/>
<dbReference type="AlphaFoldDB" id="A0AB38NJA3"/>